<dbReference type="PANTHER" id="PTHR43790">
    <property type="entry name" value="CARBOHYDRATE TRANSPORT ATP-BINDING PROTEIN MG119-RELATED"/>
    <property type="match status" value="1"/>
</dbReference>
<evidence type="ECO:0000256" key="6">
    <source>
        <dbReference type="ARBA" id="ARBA00023136"/>
    </source>
</evidence>
<dbReference type="GO" id="GO:0005524">
    <property type="term" value="F:ATP binding"/>
    <property type="evidence" value="ECO:0007669"/>
    <property type="project" value="UniProtKB-KW"/>
</dbReference>
<accession>X1MK19</accession>
<keyword evidence="5" id="KW-1278">Translocase</keyword>
<keyword evidence="1" id="KW-0813">Transport</keyword>
<evidence type="ECO:0000313" key="8">
    <source>
        <dbReference type="EMBL" id="GAI31623.1"/>
    </source>
</evidence>
<comment type="caution">
    <text evidence="8">The sequence shown here is derived from an EMBL/GenBank/DDBJ whole genome shotgun (WGS) entry which is preliminary data.</text>
</comment>
<name>X1MK19_9ZZZZ</name>
<organism evidence="8">
    <name type="scientific">marine sediment metagenome</name>
    <dbReference type="NCBI Taxonomy" id="412755"/>
    <lineage>
        <taxon>unclassified sequences</taxon>
        <taxon>metagenomes</taxon>
        <taxon>ecological metagenomes</taxon>
    </lineage>
</organism>
<gene>
    <name evidence="8" type="ORF">S06H3_32830</name>
</gene>
<dbReference type="EMBL" id="BARV01019544">
    <property type="protein sequence ID" value="GAI31623.1"/>
    <property type="molecule type" value="Genomic_DNA"/>
</dbReference>
<reference evidence="8" key="1">
    <citation type="journal article" date="2014" name="Front. Microbiol.">
        <title>High frequency of phylogenetically diverse reductive dehalogenase-homologous genes in deep subseafloor sedimentary metagenomes.</title>
        <authorList>
            <person name="Kawai M."/>
            <person name="Futagami T."/>
            <person name="Toyoda A."/>
            <person name="Takaki Y."/>
            <person name="Nishi S."/>
            <person name="Hori S."/>
            <person name="Arai W."/>
            <person name="Tsubouchi T."/>
            <person name="Morono Y."/>
            <person name="Uchiyama I."/>
            <person name="Ito T."/>
            <person name="Fujiyama A."/>
            <person name="Inagaki F."/>
            <person name="Takami H."/>
        </authorList>
    </citation>
    <scope>NUCLEOTIDE SEQUENCE</scope>
    <source>
        <strain evidence="8">Expedition CK06-06</strain>
    </source>
</reference>
<evidence type="ECO:0000259" key="7">
    <source>
        <dbReference type="Pfam" id="PF00005"/>
    </source>
</evidence>
<dbReference type="GO" id="GO:0016887">
    <property type="term" value="F:ATP hydrolysis activity"/>
    <property type="evidence" value="ECO:0007669"/>
    <property type="project" value="InterPro"/>
</dbReference>
<proteinExistence type="predicted"/>
<dbReference type="InterPro" id="IPR027417">
    <property type="entry name" value="P-loop_NTPase"/>
</dbReference>
<feature type="domain" description="ABC transporter" evidence="7">
    <location>
        <begin position="40"/>
        <end position="90"/>
    </location>
</feature>
<evidence type="ECO:0000256" key="5">
    <source>
        <dbReference type="ARBA" id="ARBA00022967"/>
    </source>
</evidence>
<dbReference type="InterPro" id="IPR003439">
    <property type="entry name" value="ABC_transporter-like_ATP-bd"/>
</dbReference>
<keyword evidence="4" id="KW-0067">ATP-binding</keyword>
<evidence type="ECO:0000256" key="4">
    <source>
        <dbReference type="ARBA" id="ARBA00022840"/>
    </source>
</evidence>
<dbReference type="InterPro" id="IPR050107">
    <property type="entry name" value="ABC_carbohydrate_import_ATPase"/>
</dbReference>
<keyword evidence="6" id="KW-0472">Membrane</keyword>
<dbReference type="Pfam" id="PF00005">
    <property type="entry name" value="ABC_tran"/>
    <property type="match status" value="1"/>
</dbReference>
<keyword evidence="3" id="KW-0547">Nucleotide-binding</keyword>
<keyword evidence="2" id="KW-1003">Cell membrane</keyword>
<evidence type="ECO:0000256" key="1">
    <source>
        <dbReference type="ARBA" id="ARBA00022448"/>
    </source>
</evidence>
<protein>
    <recommendedName>
        <fullName evidence="7">ABC transporter domain-containing protein</fullName>
    </recommendedName>
</protein>
<evidence type="ECO:0000256" key="2">
    <source>
        <dbReference type="ARBA" id="ARBA00022475"/>
    </source>
</evidence>
<dbReference type="PANTHER" id="PTHR43790:SF3">
    <property type="entry name" value="D-ALLOSE IMPORT ATP-BINDING PROTEIN ALSA-RELATED"/>
    <property type="match status" value="1"/>
</dbReference>
<evidence type="ECO:0000256" key="3">
    <source>
        <dbReference type="ARBA" id="ARBA00022741"/>
    </source>
</evidence>
<dbReference type="AlphaFoldDB" id="X1MK19"/>
<sequence>MAEQSTVNNSTAVPVSGPNGDVILLRTESITKVFPGTVALDQVDYNIYKGKINALVGENGAGKSTLMKILVGNEQSTKGRVILEGEEIHVKVTSGCDALWDWHHLPGT</sequence>
<dbReference type="SUPFAM" id="SSF52540">
    <property type="entry name" value="P-loop containing nucleoside triphosphate hydrolases"/>
    <property type="match status" value="1"/>
</dbReference>
<dbReference type="Gene3D" id="3.40.50.300">
    <property type="entry name" value="P-loop containing nucleotide triphosphate hydrolases"/>
    <property type="match status" value="1"/>
</dbReference>